<protein>
    <submittedName>
        <fullName evidence="1">Uncharacterized protein</fullName>
    </submittedName>
</protein>
<gene>
    <name evidence="1" type="ORF">BDV33DRAFT_209244</name>
</gene>
<keyword evidence="2" id="KW-1185">Reference proteome</keyword>
<name>A0A5N6EDS4_9EURO</name>
<evidence type="ECO:0000313" key="1">
    <source>
        <dbReference type="EMBL" id="KAB8214500.1"/>
    </source>
</evidence>
<reference evidence="1 2" key="1">
    <citation type="submission" date="2019-04" db="EMBL/GenBank/DDBJ databases">
        <title>Fungal friends and foes A comparative genomics study of 23 Aspergillus species from section Flavi.</title>
        <authorList>
            <consortium name="DOE Joint Genome Institute"/>
            <person name="Kjaerbolling I."/>
            <person name="Vesth T.C."/>
            <person name="Frisvad J.C."/>
            <person name="Nybo J.L."/>
            <person name="Theobald S."/>
            <person name="Kildgaard S."/>
            <person name="Petersen T.I."/>
            <person name="Kuo A."/>
            <person name="Sato A."/>
            <person name="Lyhne E.K."/>
            <person name="Kogle M.E."/>
            <person name="Wiebenga A."/>
            <person name="Kun R.S."/>
            <person name="Lubbers R.J."/>
            <person name="Makela M.R."/>
            <person name="Barry K."/>
            <person name="Chovatia M."/>
            <person name="Clum A."/>
            <person name="Daum C."/>
            <person name="Haridas S."/>
            <person name="He G."/>
            <person name="LaButti K."/>
            <person name="Lipzen A."/>
            <person name="Mondo S."/>
            <person name="Pangilinan J."/>
            <person name="Riley R."/>
            <person name="Salamov A."/>
            <person name="Simmons B.A."/>
            <person name="Magnuson J.K."/>
            <person name="Henrissat B."/>
            <person name="Mortensen U.H."/>
            <person name="Larsen T.O."/>
            <person name="De vries R.P."/>
            <person name="Grigoriev I.V."/>
            <person name="Machida M."/>
            <person name="Baker S.E."/>
            <person name="Andersen M.R."/>
        </authorList>
    </citation>
    <scope>NUCLEOTIDE SEQUENCE [LARGE SCALE GENOMIC DNA]</scope>
    <source>
        <strain evidence="1 2">CBS 126849</strain>
    </source>
</reference>
<evidence type="ECO:0000313" key="2">
    <source>
        <dbReference type="Proteomes" id="UP000326799"/>
    </source>
</evidence>
<accession>A0A5N6EDS4</accession>
<sequence length="158" mass="18304">MNLVILGRPEDEQWGFLKDDELVQHLCSSVARAQSRQVQELDLSGHQMQVVQGLHPQYGVQREPTWEDLLMDLFVRVFRPFGVWESRRAAIQQELCDAGHVLLGMVGLLKMQMELYKRLCKRAASAVEGPVPIQHVGKLERKLIKWEENGNMMRRRQS</sequence>
<dbReference type="EMBL" id="ML733534">
    <property type="protein sequence ID" value="KAB8214500.1"/>
    <property type="molecule type" value="Genomic_DNA"/>
</dbReference>
<proteinExistence type="predicted"/>
<dbReference type="AlphaFoldDB" id="A0A5N6EDS4"/>
<organism evidence="1 2">
    <name type="scientific">Aspergillus novoparasiticus</name>
    <dbReference type="NCBI Taxonomy" id="986946"/>
    <lineage>
        <taxon>Eukaryota</taxon>
        <taxon>Fungi</taxon>
        <taxon>Dikarya</taxon>
        <taxon>Ascomycota</taxon>
        <taxon>Pezizomycotina</taxon>
        <taxon>Eurotiomycetes</taxon>
        <taxon>Eurotiomycetidae</taxon>
        <taxon>Eurotiales</taxon>
        <taxon>Aspergillaceae</taxon>
        <taxon>Aspergillus</taxon>
        <taxon>Aspergillus subgen. Circumdati</taxon>
    </lineage>
</organism>
<dbReference type="Proteomes" id="UP000326799">
    <property type="component" value="Unassembled WGS sequence"/>
</dbReference>